<dbReference type="Pfam" id="PF06862">
    <property type="entry name" value="Utp25_C"/>
    <property type="match status" value="1"/>
</dbReference>
<dbReference type="GO" id="GO:0000462">
    <property type="term" value="P:maturation of SSU-rRNA from tricistronic rRNA transcript (SSU-rRNA, 5.8S rRNA, LSU-rRNA)"/>
    <property type="evidence" value="ECO:0007669"/>
    <property type="project" value="TreeGrafter"/>
</dbReference>
<dbReference type="AlphaFoldDB" id="A0A9Q1K612"/>
<dbReference type="PANTHER" id="PTHR12933:SF0">
    <property type="entry name" value="U3 SMALL NUCLEOLAR RNA-ASSOCIATED PROTEIN 25 HOMOLOG"/>
    <property type="match status" value="1"/>
</dbReference>
<dbReference type="GO" id="GO:0032040">
    <property type="term" value="C:small-subunit processome"/>
    <property type="evidence" value="ECO:0007669"/>
    <property type="project" value="TreeGrafter"/>
</dbReference>
<keyword evidence="3" id="KW-1185">Reference proteome</keyword>
<reference evidence="2" key="1">
    <citation type="submission" date="2022-04" db="EMBL/GenBank/DDBJ databases">
        <title>Carnegiea gigantea Genome sequencing and assembly v2.</title>
        <authorList>
            <person name="Copetti D."/>
            <person name="Sanderson M.J."/>
            <person name="Burquez A."/>
            <person name="Wojciechowski M.F."/>
        </authorList>
    </citation>
    <scope>NUCLEOTIDE SEQUENCE</scope>
    <source>
        <strain evidence="2">SGP5-SGP5p</strain>
        <tissue evidence="2">Aerial part</tissue>
    </source>
</reference>
<gene>
    <name evidence="2" type="ORF">Cgig2_025912</name>
</gene>
<evidence type="ECO:0000259" key="1">
    <source>
        <dbReference type="Pfam" id="PF06862"/>
    </source>
</evidence>
<feature type="domain" description="UTP25 C-terminal" evidence="1">
    <location>
        <begin position="152"/>
        <end position="220"/>
    </location>
</feature>
<dbReference type="GO" id="GO:0019843">
    <property type="term" value="F:rRNA binding"/>
    <property type="evidence" value="ECO:0007669"/>
    <property type="project" value="TreeGrafter"/>
</dbReference>
<organism evidence="2 3">
    <name type="scientific">Carnegiea gigantea</name>
    <dbReference type="NCBI Taxonomy" id="171969"/>
    <lineage>
        <taxon>Eukaryota</taxon>
        <taxon>Viridiplantae</taxon>
        <taxon>Streptophyta</taxon>
        <taxon>Embryophyta</taxon>
        <taxon>Tracheophyta</taxon>
        <taxon>Spermatophyta</taxon>
        <taxon>Magnoliopsida</taxon>
        <taxon>eudicotyledons</taxon>
        <taxon>Gunneridae</taxon>
        <taxon>Pentapetalae</taxon>
        <taxon>Caryophyllales</taxon>
        <taxon>Cactineae</taxon>
        <taxon>Cactaceae</taxon>
        <taxon>Cactoideae</taxon>
        <taxon>Echinocereeae</taxon>
        <taxon>Carnegiea</taxon>
    </lineage>
</organism>
<proteinExistence type="predicted"/>
<dbReference type="EMBL" id="JAKOGI010000319">
    <property type="protein sequence ID" value="KAJ8437065.1"/>
    <property type="molecule type" value="Genomic_DNA"/>
</dbReference>
<dbReference type="InterPro" id="IPR053939">
    <property type="entry name" value="UTP25_C"/>
</dbReference>
<accession>A0A9Q1K612</accession>
<dbReference type="InterPro" id="IPR010678">
    <property type="entry name" value="UTP25"/>
</dbReference>
<evidence type="ECO:0000313" key="3">
    <source>
        <dbReference type="Proteomes" id="UP001153076"/>
    </source>
</evidence>
<dbReference type="GO" id="GO:0034511">
    <property type="term" value="F:U3 snoRNA binding"/>
    <property type="evidence" value="ECO:0007669"/>
    <property type="project" value="InterPro"/>
</dbReference>
<sequence>MQISMAMELAHLILLIDHADVIAMQNKLMMKLFCRHKCLVQSPLSQLRRKAEIVMRIQRCAAKSCTISAPDFSSCGPQSSFEVSYFEHSGSSELPIVKKSSSDLDAEKSTVYERFDAESIAEVDDARLEYFTKKVCMELLLRVFPNIKDSIQIKGVQNLIIYSLPERKEFYPEVLNMLEGSHNMTCTVLFSRFDQLHLERIVGSAAAKRLTTSDKGIFIFC</sequence>
<dbReference type="PANTHER" id="PTHR12933">
    <property type="entry name" value="ORF PROTEIN-RELATED"/>
    <property type="match status" value="1"/>
</dbReference>
<comment type="caution">
    <text evidence="2">The sequence shown here is derived from an EMBL/GenBank/DDBJ whole genome shotgun (WGS) entry which is preliminary data.</text>
</comment>
<dbReference type="Proteomes" id="UP001153076">
    <property type="component" value="Unassembled WGS sequence"/>
</dbReference>
<name>A0A9Q1K612_9CARY</name>
<dbReference type="OrthoDB" id="10264378at2759"/>
<evidence type="ECO:0000313" key="2">
    <source>
        <dbReference type="EMBL" id="KAJ8437065.1"/>
    </source>
</evidence>
<protein>
    <recommendedName>
        <fullName evidence="1">UTP25 C-terminal domain-containing protein</fullName>
    </recommendedName>
</protein>